<accession>A0A251RZQ6</accession>
<proteinExistence type="inferred from homology"/>
<evidence type="ECO:0000256" key="7">
    <source>
        <dbReference type="ARBA" id="ARBA00022692"/>
    </source>
</evidence>
<keyword evidence="13 19" id="KW-1133">Transmembrane helix</keyword>
<evidence type="ECO:0000256" key="18">
    <source>
        <dbReference type="PROSITE-ProRule" id="PRU10141"/>
    </source>
</evidence>
<keyword evidence="10 18" id="KW-0547">Nucleotide-binding</keyword>
<dbReference type="OrthoDB" id="1906651at2759"/>
<dbReference type="SUPFAM" id="SSF56112">
    <property type="entry name" value="Protein kinase-like (PK-like)"/>
    <property type="match status" value="1"/>
</dbReference>
<dbReference type="Gene3D" id="1.10.510.10">
    <property type="entry name" value="Transferase(Phosphotransferase) domain 1"/>
    <property type="match status" value="1"/>
</dbReference>
<dbReference type="Pfam" id="PF00069">
    <property type="entry name" value="Pkinase"/>
    <property type="match status" value="1"/>
</dbReference>
<dbReference type="FunFam" id="2.60.120.200:FF:000246">
    <property type="entry name" value="L-type lectin-domain containing receptor kinase V.9"/>
    <property type="match status" value="1"/>
</dbReference>
<dbReference type="FunFam" id="3.30.200.20:FF:000621">
    <property type="entry name" value="Putative L-type lectin-domain containing receptor kinase VII.2"/>
    <property type="match status" value="1"/>
</dbReference>
<dbReference type="InterPro" id="IPR001220">
    <property type="entry name" value="Legume_lectin_dom"/>
</dbReference>
<feature type="binding site" evidence="18">
    <location>
        <position position="420"/>
    </location>
    <ligand>
        <name>ATP</name>
        <dbReference type="ChEBI" id="CHEBI:30616"/>
    </ligand>
</feature>
<evidence type="ECO:0000256" key="2">
    <source>
        <dbReference type="ARBA" id="ARBA00008536"/>
    </source>
</evidence>
<dbReference type="Gene3D" id="3.30.200.20">
    <property type="entry name" value="Phosphorylase Kinase, domain 1"/>
    <property type="match status" value="1"/>
</dbReference>
<dbReference type="AlphaFoldDB" id="A0A251RZQ6"/>
<dbReference type="OMA" id="WVWQLMV"/>
<reference evidence="22" key="1">
    <citation type="journal article" date="2017" name="Nature">
        <title>The sunflower genome provides insights into oil metabolism, flowering and Asterid evolution.</title>
        <authorList>
            <person name="Badouin H."/>
            <person name="Gouzy J."/>
            <person name="Grassa C.J."/>
            <person name="Murat F."/>
            <person name="Staton S.E."/>
            <person name="Cottret L."/>
            <person name="Lelandais-Briere C."/>
            <person name="Owens G.L."/>
            <person name="Carrere S."/>
            <person name="Mayjonade B."/>
            <person name="Legrand L."/>
            <person name="Gill N."/>
            <person name="Kane N.C."/>
            <person name="Bowers J.E."/>
            <person name="Hubner S."/>
            <person name="Bellec A."/>
            <person name="Berard A."/>
            <person name="Berges H."/>
            <person name="Blanchet N."/>
            <person name="Boniface M.C."/>
            <person name="Brunel D."/>
            <person name="Catrice O."/>
            <person name="Chaidir N."/>
            <person name="Claudel C."/>
            <person name="Donnadieu C."/>
            <person name="Faraut T."/>
            <person name="Fievet G."/>
            <person name="Helmstetter N."/>
            <person name="King M."/>
            <person name="Knapp S.J."/>
            <person name="Lai Z."/>
            <person name="Le Paslier M.C."/>
            <person name="Lippi Y."/>
            <person name="Lorenzon L."/>
            <person name="Mandel J.R."/>
            <person name="Marage G."/>
            <person name="Marchand G."/>
            <person name="Marquand E."/>
            <person name="Bret-Mestries E."/>
            <person name="Morien E."/>
            <person name="Nambeesan S."/>
            <person name="Nguyen T."/>
            <person name="Pegot-Espagnet P."/>
            <person name="Pouilly N."/>
            <person name="Raftis F."/>
            <person name="Sallet E."/>
            <person name="Schiex T."/>
            <person name="Thomas J."/>
            <person name="Vandecasteele C."/>
            <person name="Vares D."/>
            <person name="Vear F."/>
            <person name="Vautrin S."/>
            <person name="Crespi M."/>
            <person name="Mangin B."/>
            <person name="Burke J.M."/>
            <person name="Salse J."/>
            <person name="Munos S."/>
            <person name="Vincourt P."/>
            <person name="Rieseberg L.H."/>
            <person name="Langlade N.B."/>
        </authorList>
    </citation>
    <scope>NUCLEOTIDE SEQUENCE [LARGE SCALE GENOMIC DNA]</scope>
    <source>
        <strain evidence="22">cv. SF193</strain>
    </source>
</reference>
<dbReference type="GO" id="GO:0042742">
    <property type="term" value="P:defense response to bacterium"/>
    <property type="evidence" value="ECO:0000318"/>
    <property type="project" value="GO_Central"/>
</dbReference>
<evidence type="ECO:0000313" key="22">
    <source>
        <dbReference type="Proteomes" id="UP000215914"/>
    </source>
</evidence>
<keyword evidence="9 21" id="KW-0430">Lectin</keyword>
<dbReference type="EC" id="2.7.11.1" evidence="4"/>
<dbReference type="Proteomes" id="UP000215914">
    <property type="component" value="Chromosome 16"/>
</dbReference>
<keyword evidence="14 19" id="KW-0472">Membrane</keyword>
<evidence type="ECO:0000256" key="14">
    <source>
        <dbReference type="ARBA" id="ARBA00023136"/>
    </source>
</evidence>
<evidence type="ECO:0000256" key="17">
    <source>
        <dbReference type="ARBA" id="ARBA00048679"/>
    </source>
</evidence>
<dbReference type="PROSITE" id="PS00108">
    <property type="entry name" value="PROTEIN_KINASE_ST"/>
    <property type="match status" value="1"/>
</dbReference>
<evidence type="ECO:0000256" key="12">
    <source>
        <dbReference type="ARBA" id="ARBA00022840"/>
    </source>
</evidence>
<evidence type="ECO:0000256" key="10">
    <source>
        <dbReference type="ARBA" id="ARBA00022741"/>
    </source>
</evidence>
<evidence type="ECO:0000256" key="19">
    <source>
        <dbReference type="SAM" id="Phobius"/>
    </source>
</evidence>
<keyword evidence="5" id="KW-0723">Serine/threonine-protein kinase</keyword>
<evidence type="ECO:0000256" key="4">
    <source>
        <dbReference type="ARBA" id="ARBA00012513"/>
    </source>
</evidence>
<comment type="similarity">
    <text evidence="3">In the C-terminal section; belongs to the protein kinase superfamily. Ser/Thr protein kinase family.</text>
</comment>
<dbReference type="InParanoid" id="A0A251RZQ6"/>
<evidence type="ECO:0000256" key="1">
    <source>
        <dbReference type="ARBA" id="ARBA00004479"/>
    </source>
</evidence>
<keyword evidence="6" id="KW-0808">Transferase</keyword>
<dbReference type="GO" id="GO:0004675">
    <property type="term" value="F:transmembrane receptor protein serine/threonine kinase activity"/>
    <property type="evidence" value="ECO:0000318"/>
    <property type="project" value="GO_Central"/>
</dbReference>
<sequence>MHIRTSQHTYYKRLQNNLHPSFTSQPIHHFHLHVHHHISTMINHHLLLLTTLLLLLRSPPSSAVDFLFNSFNSTSISLYGNATIQYTTLTLTTSTPSQIGRALYPNKIPTKNQSSILPFSTSFIFSMAPSRNVLPGHGFVFIFTPVTGINDTSSAQNLGLFSRTVDGNSSNHVFGIEFDVFRNEEFRDINDNHVGIDLNSLTSVNASEAGYYDDNNDDGGVNDDGFRVVKLNDGRNYQVWVDYDGFVMNVTMAPVGVKKPTRCLMEVPLDLSAVFEDEMYVGFTASTGTLTQSHRILGWSFSNSNFSFSDGLVIEGLPSFVLPGESVLKSTGFVVGLSLGVLFVVVSCGVGVFVWVRRKRRLAKARADMEDWELEYWPHRIPFQEILLATKSFSDENVIGVGGNGKVYKGVIGGTEIAVKRINHDNNDGVREFLAEVSSLGRLKHRNLVGLRGWCKKEKGSLILVYDYMENGSLDKMLFDGKDDNKILNFEDRMKILKDVANGILYLHEGWEAKVLHRDIKSSNVLLDKQMNAKLGDFGLARMHQHGQVATTTRVVGTAGYLAPEVIKTGRASTQTDIFSFGILILEVICGKRPIKEGDIPLVNWVTELMQKDKLFDAIDERLMAKDALDHEEVEWVLHLGLLCAHPDAKMRPSMRQIVKALEGKNKNEVDEGEGEGDEDDMKVYLLERMKSKNLWSKYAQMLSSGSSFYSHPTFGEMRNGISSSMSISSSDIVEGR</sequence>
<evidence type="ECO:0000256" key="8">
    <source>
        <dbReference type="ARBA" id="ARBA00022729"/>
    </source>
</evidence>
<keyword evidence="8" id="KW-0732">Signal</keyword>
<comment type="similarity">
    <text evidence="2">In the N-terminal section; belongs to the leguminous lectin family.</text>
</comment>
<evidence type="ECO:0000256" key="15">
    <source>
        <dbReference type="ARBA" id="ARBA00023170"/>
    </source>
</evidence>
<dbReference type="InterPro" id="IPR008271">
    <property type="entry name" value="Ser/Thr_kinase_AS"/>
</dbReference>
<dbReference type="PANTHER" id="PTHR27007">
    <property type="match status" value="1"/>
</dbReference>
<keyword evidence="12 18" id="KW-0067">ATP-binding</keyword>
<dbReference type="PROSITE" id="PS00107">
    <property type="entry name" value="PROTEIN_KINASE_ATP"/>
    <property type="match status" value="1"/>
</dbReference>
<dbReference type="FunCoup" id="A0A251RZQ6">
    <property type="interactions" value="369"/>
</dbReference>
<evidence type="ECO:0000256" key="11">
    <source>
        <dbReference type="ARBA" id="ARBA00022777"/>
    </source>
</evidence>
<keyword evidence="15" id="KW-0675">Receptor</keyword>
<evidence type="ECO:0000313" key="21">
    <source>
        <dbReference type="EMBL" id="OTF91920.1"/>
    </source>
</evidence>
<dbReference type="GO" id="GO:0005524">
    <property type="term" value="F:ATP binding"/>
    <property type="evidence" value="ECO:0007669"/>
    <property type="project" value="UniProtKB-UniRule"/>
</dbReference>
<evidence type="ECO:0000256" key="3">
    <source>
        <dbReference type="ARBA" id="ARBA00010217"/>
    </source>
</evidence>
<comment type="catalytic activity">
    <reaction evidence="17">
        <text>L-seryl-[protein] + ATP = O-phospho-L-seryl-[protein] + ADP + H(+)</text>
        <dbReference type="Rhea" id="RHEA:17989"/>
        <dbReference type="Rhea" id="RHEA-COMP:9863"/>
        <dbReference type="Rhea" id="RHEA-COMP:11604"/>
        <dbReference type="ChEBI" id="CHEBI:15378"/>
        <dbReference type="ChEBI" id="CHEBI:29999"/>
        <dbReference type="ChEBI" id="CHEBI:30616"/>
        <dbReference type="ChEBI" id="CHEBI:83421"/>
        <dbReference type="ChEBI" id="CHEBI:456216"/>
        <dbReference type="EC" id="2.7.11.1"/>
    </reaction>
</comment>
<dbReference type="GO" id="GO:0030246">
    <property type="term" value="F:carbohydrate binding"/>
    <property type="evidence" value="ECO:0007669"/>
    <property type="project" value="UniProtKB-KW"/>
</dbReference>
<dbReference type="FunFam" id="1.10.510.10:FF:000108">
    <property type="entry name" value="L-type lectin-domain containing receptor kinase S.4"/>
    <property type="match status" value="1"/>
</dbReference>
<dbReference type="PROSITE" id="PS50011">
    <property type="entry name" value="PROTEIN_KINASE_DOM"/>
    <property type="match status" value="1"/>
</dbReference>
<dbReference type="Pfam" id="PF00139">
    <property type="entry name" value="Lectin_legB"/>
    <property type="match status" value="1"/>
</dbReference>
<dbReference type="GO" id="GO:0005886">
    <property type="term" value="C:plasma membrane"/>
    <property type="evidence" value="ECO:0000318"/>
    <property type="project" value="GO_Central"/>
</dbReference>
<dbReference type="SMART" id="SM00220">
    <property type="entry name" value="S_TKc"/>
    <property type="match status" value="1"/>
</dbReference>
<dbReference type="InterPro" id="IPR013320">
    <property type="entry name" value="ConA-like_dom_sf"/>
</dbReference>
<evidence type="ECO:0000256" key="16">
    <source>
        <dbReference type="ARBA" id="ARBA00047899"/>
    </source>
</evidence>
<dbReference type="EMBL" id="CM007905">
    <property type="protein sequence ID" value="OTF91920.1"/>
    <property type="molecule type" value="Genomic_DNA"/>
</dbReference>
<keyword evidence="7 19" id="KW-0812">Transmembrane</keyword>
<organism evidence="21 22">
    <name type="scientific">Helianthus annuus</name>
    <name type="common">Common sunflower</name>
    <dbReference type="NCBI Taxonomy" id="4232"/>
    <lineage>
        <taxon>Eukaryota</taxon>
        <taxon>Viridiplantae</taxon>
        <taxon>Streptophyta</taxon>
        <taxon>Embryophyta</taxon>
        <taxon>Tracheophyta</taxon>
        <taxon>Spermatophyta</taxon>
        <taxon>Magnoliopsida</taxon>
        <taxon>eudicotyledons</taxon>
        <taxon>Gunneridae</taxon>
        <taxon>Pentapetalae</taxon>
        <taxon>asterids</taxon>
        <taxon>campanulids</taxon>
        <taxon>Asterales</taxon>
        <taxon>Asteraceae</taxon>
        <taxon>Asteroideae</taxon>
        <taxon>Heliantheae alliance</taxon>
        <taxon>Heliantheae</taxon>
        <taxon>Helianthus</taxon>
    </lineage>
</organism>
<evidence type="ECO:0000256" key="5">
    <source>
        <dbReference type="ARBA" id="ARBA00022527"/>
    </source>
</evidence>
<evidence type="ECO:0000256" key="6">
    <source>
        <dbReference type="ARBA" id="ARBA00022679"/>
    </source>
</evidence>
<dbReference type="GO" id="GO:0002229">
    <property type="term" value="P:defense response to oomycetes"/>
    <property type="evidence" value="ECO:0000318"/>
    <property type="project" value="GO_Central"/>
</dbReference>
<dbReference type="CDD" id="cd14066">
    <property type="entry name" value="STKc_IRAK"/>
    <property type="match status" value="1"/>
</dbReference>
<gene>
    <name evidence="21" type="ORF">HannXRQ_Chr16g0516231</name>
</gene>
<evidence type="ECO:0000259" key="20">
    <source>
        <dbReference type="PROSITE" id="PS50011"/>
    </source>
</evidence>
<dbReference type="SUPFAM" id="SSF49899">
    <property type="entry name" value="Concanavalin A-like lectins/glucanases"/>
    <property type="match status" value="1"/>
</dbReference>
<feature type="transmembrane region" description="Helical" evidence="19">
    <location>
        <begin position="333"/>
        <end position="356"/>
    </location>
</feature>
<keyword evidence="22" id="KW-1185">Reference proteome</keyword>
<name>A0A251RZQ6_HELAN</name>
<protein>
    <recommendedName>
        <fullName evidence="4">non-specific serine/threonine protein kinase</fullName>
        <ecNumber evidence="4">2.7.11.1</ecNumber>
    </recommendedName>
</protein>
<evidence type="ECO:0000256" key="13">
    <source>
        <dbReference type="ARBA" id="ARBA00022989"/>
    </source>
</evidence>
<dbReference type="InterPro" id="IPR050528">
    <property type="entry name" value="L-type_Lectin-RKs"/>
</dbReference>
<evidence type="ECO:0000256" key="9">
    <source>
        <dbReference type="ARBA" id="ARBA00022734"/>
    </source>
</evidence>
<keyword evidence="11 21" id="KW-0418">Kinase</keyword>
<feature type="domain" description="Protein kinase" evidence="20">
    <location>
        <begin position="393"/>
        <end position="670"/>
    </location>
</feature>
<dbReference type="Gene3D" id="2.60.120.200">
    <property type="match status" value="1"/>
</dbReference>
<dbReference type="CDD" id="cd06899">
    <property type="entry name" value="lectin_legume_LecRK_Arcelin_ConA"/>
    <property type="match status" value="1"/>
</dbReference>
<comment type="catalytic activity">
    <reaction evidence="16">
        <text>L-threonyl-[protein] + ATP = O-phospho-L-threonyl-[protein] + ADP + H(+)</text>
        <dbReference type="Rhea" id="RHEA:46608"/>
        <dbReference type="Rhea" id="RHEA-COMP:11060"/>
        <dbReference type="Rhea" id="RHEA-COMP:11605"/>
        <dbReference type="ChEBI" id="CHEBI:15378"/>
        <dbReference type="ChEBI" id="CHEBI:30013"/>
        <dbReference type="ChEBI" id="CHEBI:30616"/>
        <dbReference type="ChEBI" id="CHEBI:61977"/>
        <dbReference type="ChEBI" id="CHEBI:456216"/>
        <dbReference type="EC" id="2.7.11.1"/>
    </reaction>
</comment>
<dbReference type="InterPro" id="IPR000719">
    <property type="entry name" value="Prot_kinase_dom"/>
</dbReference>
<comment type="subcellular location">
    <subcellularLocation>
        <location evidence="1">Membrane</location>
        <topology evidence="1">Single-pass type I membrane protein</topology>
    </subcellularLocation>
</comment>
<dbReference type="InterPro" id="IPR011009">
    <property type="entry name" value="Kinase-like_dom_sf"/>
</dbReference>
<dbReference type="InterPro" id="IPR017441">
    <property type="entry name" value="Protein_kinase_ATP_BS"/>
</dbReference>